<dbReference type="AlphaFoldDB" id="A0A0J9X4X3"/>
<dbReference type="PANTHER" id="PTHR45788:SF5">
    <property type="entry name" value="AFR253WP"/>
    <property type="match status" value="1"/>
</dbReference>
<organism evidence="12 13">
    <name type="scientific">Geotrichum candidum</name>
    <name type="common">Oospora lactis</name>
    <name type="synonym">Dipodascus geotrichum</name>
    <dbReference type="NCBI Taxonomy" id="1173061"/>
    <lineage>
        <taxon>Eukaryota</taxon>
        <taxon>Fungi</taxon>
        <taxon>Dikarya</taxon>
        <taxon>Ascomycota</taxon>
        <taxon>Saccharomycotina</taxon>
        <taxon>Dipodascomycetes</taxon>
        <taxon>Dipodascales</taxon>
        <taxon>Dipodascaceae</taxon>
        <taxon>Geotrichum</taxon>
    </lineage>
</organism>
<evidence type="ECO:0000256" key="10">
    <source>
        <dbReference type="RuleBase" id="RU000488"/>
    </source>
</evidence>
<dbReference type="InterPro" id="IPR023395">
    <property type="entry name" value="MCP_dom_sf"/>
</dbReference>
<feature type="repeat" description="Solcar" evidence="9">
    <location>
        <begin position="186"/>
        <end position="258"/>
    </location>
</feature>
<dbReference type="Pfam" id="PF00153">
    <property type="entry name" value="Mito_carr"/>
    <property type="match status" value="3"/>
</dbReference>
<evidence type="ECO:0000256" key="9">
    <source>
        <dbReference type="PROSITE-ProRule" id="PRU00282"/>
    </source>
</evidence>
<dbReference type="GO" id="GO:0031966">
    <property type="term" value="C:mitochondrial membrane"/>
    <property type="evidence" value="ECO:0007669"/>
    <property type="project" value="UniProtKB-SubCell"/>
</dbReference>
<feature type="repeat" description="Solcar" evidence="9">
    <location>
        <begin position="270"/>
        <end position="353"/>
    </location>
</feature>
<dbReference type="SUPFAM" id="SSF103506">
    <property type="entry name" value="Mitochondrial carrier"/>
    <property type="match status" value="1"/>
</dbReference>
<evidence type="ECO:0000313" key="13">
    <source>
        <dbReference type="Proteomes" id="UP000242525"/>
    </source>
</evidence>
<comment type="caution">
    <text evidence="12">The sequence shown here is derived from an EMBL/GenBank/DDBJ whole genome shotgun (WGS) entry which is preliminary data.</text>
</comment>
<name>A0A0J9X4X3_GEOCN</name>
<keyword evidence="6" id="KW-1133">Transmembrane helix</keyword>
<proteinExistence type="inferred from homology"/>
<dbReference type="STRING" id="1173061.A0A0J9X4X3"/>
<dbReference type="GO" id="GO:0006843">
    <property type="term" value="P:mitochondrial citrate transmembrane transport"/>
    <property type="evidence" value="ECO:0007669"/>
    <property type="project" value="TreeGrafter"/>
</dbReference>
<dbReference type="InterPro" id="IPR049563">
    <property type="entry name" value="TXTP-like"/>
</dbReference>
<keyword evidence="5" id="KW-0677">Repeat</keyword>
<keyword evidence="7" id="KW-0496">Mitochondrion</keyword>
<comment type="similarity">
    <text evidence="2 10">Belongs to the mitochondrial carrier (TC 2.A.29) family.</text>
</comment>
<evidence type="ECO:0000313" key="12">
    <source>
        <dbReference type="EMBL" id="CDO52155.1"/>
    </source>
</evidence>
<evidence type="ECO:0000256" key="2">
    <source>
        <dbReference type="ARBA" id="ARBA00006375"/>
    </source>
</evidence>
<accession>A0A0J9X4X3</accession>
<comment type="subcellular location">
    <subcellularLocation>
        <location evidence="1">Mitochondrion membrane</location>
        <topology evidence="1">Multi-pass membrane protein</topology>
    </subcellularLocation>
</comment>
<dbReference type="PANTHER" id="PTHR45788">
    <property type="entry name" value="SUCCINATE/FUMARATE MITOCHONDRIAL TRANSPORTER-RELATED"/>
    <property type="match status" value="1"/>
</dbReference>
<evidence type="ECO:0000256" key="1">
    <source>
        <dbReference type="ARBA" id="ARBA00004225"/>
    </source>
</evidence>
<keyword evidence="13" id="KW-1185">Reference proteome</keyword>
<evidence type="ECO:0000256" key="8">
    <source>
        <dbReference type="ARBA" id="ARBA00023136"/>
    </source>
</evidence>
<dbReference type="GO" id="GO:0071913">
    <property type="term" value="F:citrate secondary active transmembrane transporter activity"/>
    <property type="evidence" value="ECO:0007669"/>
    <property type="project" value="TreeGrafter"/>
</dbReference>
<keyword evidence="8 9" id="KW-0472">Membrane</keyword>
<feature type="compositionally biased region" description="Polar residues" evidence="11">
    <location>
        <begin position="159"/>
        <end position="174"/>
    </location>
</feature>
<dbReference type="InterPro" id="IPR018108">
    <property type="entry name" value="MCP_transmembrane"/>
</dbReference>
<dbReference type="EMBL" id="CCBN010000002">
    <property type="protein sequence ID" value="CDO52155.1"/>
    <property type="molecule type" value="Genomic_DNA"/>
</dbReference>
<evidence type="ECO:0000256" key="6">
    <source>
        <dbReference type="ARBA" id="ARBA00022989"/>
    </source>
</evidence>
<evidence type="ECO:0000256" key="5">
    <source>
        <dbReference type="ARBA" id="ARBA00022737"/>
    </source>
</evidence>
<reference evidence="12" key="1">
    <citation type="submission" date="2014-03" db="EMBL/GenBank/DDBJ databases">
        <authorList>
            <person name="Casaregola S."/>
        </authorList>
    </citation>
    <scope>NUCLEOTIDE SEQUENCE [LARGE SCALE GENOMIC DNA]</scope>
    <source>
        <strain evidence="12">CLIB 918</strain>
    </source>
</reference>
<feature type="compositionally biased region" description="Basic residues" evidence="11">
    <location>
        <begin position="175"/>
        <end position="185"/>
    </location>
</feature>
<protein>
    <submittedName>
        <fullName evidence="12">Similar to Saccharomyces cerevisiae YFR045W Putative mitochondrial transport protein</fullName>
    </submittedName>
</protein>
<gene>
    <name evidence="12" type="ORF">BN980_GECA02s06588g</name>
</gene>
<dbReference type="OrthoDB" id="44467at2759"/>
<dbReference type="Gene3D" id="1.50.40.10">
    <property type="entry name" value="Mitochondrial carrier domain"/>
    <property type="match status" value="1"/>
</dbReference>
<dbReference type="Proteomes" id="UP000242525">
    <property type="component" value="Unassembled WGS sequence"/>
</dbReference>
<evidence type="ECO:0000256" key="4">
    <source>
        <dbReference type="ARBA" id="ARBA00022692"/>
    </source>
</evidence>
<evidence type="ECO:0000256" key="3">
    <source>
        <dbReference type="ARBA" id="ARBA00022448"/>
    </source>
</evidence>
<sequence>MSKQDLVGSENLLTASLAGATAAAVETILTYPFEFVKTQTQLTRRVNGIQYDLSSPGKVMFRGASALIAGNSLKALARYSVYNSATQFMTDSSGQVSAPQVVVAGMMTGFVESLVIVPFENIKTTMIERTLKPEILESNAKSAILGAQTVPGISRSHAVPTQPNFVQPTSSNNKSHNKPNVRPKAPRPAAAPIQLRPGQSIVPVIPVDTTIRTFFGNVKDMLQERGPRAFLQGFAPTVFRQVTYSSVQFTTYTAVKQAIHPSSNDPMPTHKWLLAGLASATAVVVATQPLDVIKTRMQSINSRVVYRSTPRTLYRIFIEEGVTTFWAGSIPRFSKIIVGSSITFMMYEKMDELIRKATTQNPFSPE</sequence>
<keyword evidence="4 9" id="KW-0812">Transmembrane</keyword>
<feature type="repeat" description="Solcar" evidence="9">
    <location>
        <begin position="10"/>
        <end position="88"/>
    </location>
</feature>
<evidence type="ECO:0000256" key="7">
    <source>
        <dbReference type="ARBA" id="ARBA00023128"/>
    </source>
</evidence>
<keyword evidence="3 10" id="KW-0813">Transport</keyword>
<dbReference type="PROSITE" id="PS50920">
    <property type="entry name" value="SOLCAR"/>
    <property type="match status" value="3"/>
</dbReference>
<evidence type="ECO:0000256" key="11">
    <source>
        <dbReference type="SAM" id="MobiDB-lite"/>
    </source>
</evidence>
<feature type="region of interest" description="Disordered" evidence="11">
    <location>
        <begin position="156"/>
        <end position="193"/>
    </location>
</feature>